<proteinExistence type="predicted"/>
<evidence type="ECO:0000313" key="2">
    <source>
        <dbReference type="Proteomes" id="UP001164250"/>
    </source>
</evidence>
<reference evidence="2" key="1">
    <citation type="journal article" date="2023" name="G3 (Bethesda)">
        <title>Genome assembly and association tests identify interacting loci associated with vigor, precocity, and sex in interspecific pistachio rootstocks.</title>
        <authorList>
            <person name="Palmer W."/>
            <person name="Jacygrad E."/>
            <person name="Sagayaradj S."/>
            <person name="Cavanaugh K."/>
            <person name="Han R."/>
            <person name="Bertier L."/>
            <person name="Beede B."/>
            <person name="Kafkas S."/>
            <person name="Golino D."/>
            <person name="Preece J."/>
            <person name="Michelmore R."/>
        </authorList>
    </citation>
    <scope>NUCLEOTIDE SEQUENCE [LARGE SCALE GENOMIC DNA]</scope>
</reference>
<keyword evidence="2" id="KW-1185">Reference proteome</keyword>
<dbReference type="EMBL" id="CM047900">
    <property type="protein sequence ID" value="KAJ0098392.1"/>
    <property type="molecule type" value="Genomic_DNA"/>
</dbReference>
<evidence type="ECO:0000313" key="1">
    <source>
        <dbReference type="EMBL" id="KAJ0098392.1"/>
    </source>
</evidence>
<comment type="caution">
    <text evidence="1">The sequence shown here is derived from an EMBL/GenBank/DDBJ whole genome shotgun (WGS) entry which is preliminary data.</text>
</comment>
<sequence>MKFGKEFRTHLEETLPEWRDKFLFVTSPSKNFLKDFPSSSDFAQAPPPPATSTTTSVDHHRHHHDHHDDVPPSLLHLQHGFC</sequence>
<organism evidence="1 2">
    <name type="scientific">Pistacia atlantica</name>
    <dbReference type="NCBI Taxonomy" id="434234"/>
    <lineage>
        <taxon>Eukaryota</taxon>
        <taxon>Viridiplantae</taxon>
        <taxon>Streptophyta</taxon>
        <taxon>Embryophyta</taxon>
        <taxon>Tracheophyta</taxon>
        <taxon>Spermatophyta</taxon>
        <taxon>Magnoliopsida</taxon>
        <taxon>eudicotyledons</taxon>
        <taxon>Gunneridae</taxon>
        <taxon>Pentapetalae</taxon>
        <taxon>rosids</taxon>
        <taxon>malvids</taxon>
        <taxon>Sapindales</taxon>
        <taxon>Anacardiaceae</taxon>
        <taxon>Pistacia</taxon>
    </lineage>
</organism>
<accession>A0ACC1BHR9</accession>
<dbReference type="Proteomes" id="UP001164250">
    <property type="component" value="Chromosome 4"/>
</dbReference>
<name>A0ACC1BHR9_9ROSI</name>
<gene>
    <name evidence="1" type="ORF">Patl1_21878</name>
</gene>
<protein>
    <submittedName>
        <fullName evidence="1">Uncharacterized protein</fullName>
    </submittedName>
</protein>